<dbReference type="Proteomes" id="UP000030151">
    <property type="component" value="Unassembled WGS sequence"/>
</dbReference>
<keyword evidence="1" id="KW-0732">Signal</keyword>
<sequence length="69" mass="7368">MRYIFVFLSFAVAAFATADDPDDACKGLSDGFGCFWTQGDCNRGGTCVRGTCRGPACDLPNNGMYTPQS</sequence>
<protein>
    <submittedName>
        <fullName evidence="2">Uncharacterized protein</fullName>
    </submittedName>
</protein>
<reference evidence="2 3" key="1">
    <citation type="submission" date="2014-02" db="EMBL/GenBank/DDBJ databases">
        <title>The genome sequence of the entomopathogenic fungus Metarhizium robertsii ARSEF 2575.</title>
        <authorList>
            <person name="Giuliano Garisto Donzelli B."/>
            <person name="Roe B.A."/>
            <person name="Macmil S.L."/>
            <person name="Krasnoff S.B."/>
            <person name="Gibson D.M."/>
        </authorList>
    </citation>
    <scope>NUCLEOTIDE SEQUENCE [LARGE SCALE GENOMIC DNA]</scope>
    <source>
        <strain evidence="2 3">ARSEF 2575</strain>
    </source>
</reference>
<feature type="signal peptide" evidence="1">
    <location>
        <begin position="1"/>
        <end position="18"/>
    </location>
</feature>
<dbReference type="AlphaFoldDB" id="A0A014NDC6"/>
<dbReference type="HOGENOM" id="CLU_2776462_0_0_1"/>
<organism evidence="2 3">
    <name type="scientific">Metarhizium robertsii</name>
    <dbReference type="NCBI Taxonomy" id="568076"/>
    <lineage>
        <taxon>Eukaryota</taxon>
        <taxon>Fungi</taxon>
        <taxon>Dikarya</taxon>
        <taxon>Ascomycota</taxon>
        <taxon>Pezizomycotina</taxon>
        <taxon>Sordariomycetes</taxon>
        <taxon>Hypocreomycetidae</taxon>
        <taxon>Hypocreales</taxon>
        <taxon>Clavicipitaceae</taxon>
        <taxon>Metarhizium</taxon>
    </lineage>
</organism>
<name>A0A014NDC6_9HYPO</name>
<evidence type="ECO:0000313" key="2">
    <source>
        <dbReference type="EMBL" id="EXU99823.1"/>
    </source>
</evidence>
<accession>A0A014NDC6</accession>
<gene>
    <name evidence="2" type="ORF">X797_006952</name>
</gene>
<evidence type="ECO:0000313" key="3">
    <source>
        <dbReference type="Proteomes" id="UP000030151"/>
    </source>
</evidence>
<feature type="chain" id="PRO_5001473084" evidence="1">
    <location>
        <begin position="19"/>
        <end position="69"/>
    </location>
</feature>
<proteinExistence type="predicted"/>
<comment type="caution">
    <text evidence="2">The sequence shown here is derived from an EMBL/GenBank/DDBJ whole genome shotgun (WGS) entry which is preliminary data.</text>
</comment>
<evidence type="ECO:0000256" key="1">
    <source>
        <dbReference type="SAM" id="SignalP"/>
    </source>
</evidence>
<dbReference type="EMBL" id="JELW01000016">
    <property type="protein sequence ID" value="EXU99823.1"/>
    <property type="molecule type" value="Genomic_DNA"/>
</dbReference>